<evidence type="ECO:0000259" key="8">
    <source>
        <dbReference type="PROSITE" id="PS51007"/>
    </source>
</evidence>
<dbReference type="PROSITE" id="PS51007">
    <property type="entry name" value="CYTC"/>
    <property type="match status" value="1"/>
</dbReference>
<dbReference type="GO" id="GO:0020037">
    <property type="term" value="F:heme binding"/>
    <property type="evidence" value="ECO:0007669"/>
    <property type="project" value="InterPro"/>
</dbReference>
<accession>A0A154QEY5</accession>
<keyword evidence="2 6" id="KW-0349">Heme</keyword>
<dbReference type="InterPro" id="IPR036909">
    <property type="entry name" value="Cyt_c-like_dom_sf"/>
</dbReference>
<dbReference type="Proteomes" id="UP000076131">
    <property type="component" value="Unassembled WGS sequence"/>
</dbReference>
<dbReference type="EMBL" id="LVJS01000054">
    <property type="protein sequence ID" value="KZC22769.1"/>
    <property type="molecule type" value="Genomic_DNA"/>
</dbReference>
<keyword evidence="5 6" id="KW-0408">Iron</keyword>
<dbReference type="eggNOG" id="COG2863">
    <property type="taxonomic scope" value="Bacteria"/>
</dbReference>
<keyword evidence="3 6" id="KW-0479">Metal-binding</keyword>
<feature type="chain" id="PRO_5007599909" evidence="7">
    <location>
        <begin position="24"/>
        <end position="107"/>
    </location>
</feature>
<dbReference type="AlphaFoldDB" id="A0A154QEY5"/>
<organism evidence="9 10">
    <name type="scientific">Rhodanobacter thiooxydans</name>
    <dbReference type="NCBI Taxonomy" id="416169"/>
    <lineage>
        <taxon>Bacteria</taxon>
        <taxon>Pseudomonadati</taxon>
        <taxon>Pseudomonadota</taxon>
        <taxon>Gammaproteobacteria</taxon>
        <taxon>Lysobacterales</taxon>
        <taxon>Rhodanobacteraceae</taxon>
        <taxon>Rhodanobacter</taxon>
    </lineage>
</organism>
<evidence type="ECO:0000256" key="3">
    <source>
        <dbReference type="ARBA" id="ARBA00022723"/>
    </source>
</evidence>
<gene>
    <name evidence="9" type="ORF">RHOFW104T7_17395</name>
</gene>
<dbReference type="PANTHER" id="PTHR33751:SF9">
    <property type="entry name" value="CYTOCHROME C4"/>
    <property type="match status" value="1"/>
</dbReference>
<keyword evidence="4" id="KW-0249">Electron transport</keyword>
<evidence type="ECO:0000313" key="9">
    <source>
        <dbReference type="EMBL" id="KZC22769.1"/>
    </source>
</evidence>
<dbReference type="Gene3D" id="1.10.760.10">
    <property type="entry name" value="Cytochrome c-like domain"/>
    <property type="match status" value="1"/>
</dbReference>
<keyword evidence="7" id="KW-0732">Signal</keyword>
<proteinExistence type="predicted"/>
<dbReference type="InterPro" id="IPR050597">
    <property type="entry name" value="Cytochrome_c_Oxidase_Subunit"/>
</dbReference>
<dbReference type="STRING" id="416169.RHOFW104T7_17395"/>
<dbReference type="GO" id="GO:0046872">
    <property type="term" value="F:metal ion binding"/>
    <property type="evidence" value="ECO:0007669"/>
    <property type="project" value="UniProtKB-KW"/>
</dbReference>
<evidence type="ECO:0000256" key="1">
    <source>
        <dbReference type="ARBA" id="ARBA00022448"/>
    </source>
</evidence>
<evidence type="ECO:0000256" key="7">
    <source>
        <dbReference type="SAM" id="SignalP"/>
    </source>
</evidence>
<evidence type="ECO:0000256" key="5">
    <source>
        <dbReference type="ARBA" id="ARBA00023004"/>
    </source>
</evidence>
<evidence type="ECO:0000256" key="2">
    <source>
        <dbReference type="ARBA" id="ARBA00022617"/>
    </source>
</evidence>
<dbReference type="RefSeq" id="WP_039953798.1">
    <property type="nucleotide sequence ID" value="NZ_LVJS01000054.1"/>
</dbReference>
<sequence length="107" mass="11229">MTRLPLFGLALATALFAATSVHAEGDKAAGRALVYTCAGCHGVPGYTNAYPQYPVPKIAGQNEQYIINALQGYQSGGRKHPTMDAQAQSLSATDIQNIAAYLSSLAK</sequence>
<keyword evidence="1" id="KW-0813">Transport</keyword>
<dbReference type="PANTHER" id="PTHR33751">
    <property type="entry name" value="CBB3-TYPE CYTOCHROME C OXIDASE SUBUNIT FIXP"/>
    <property type="match status" value="1"/>
</dbReference>
<evidence type="ECO:0000256" key="4">
    <source>
        <dbReference type="ARBA" id="ARBA00022982"/>
    </source>
</evidence>
<dbReference type="InterPro" id="IPR009056">
    <property type="entry name" value="Cyt_c-like_dom"/>
</dbReference>
<feature type="signal peptide" evidence="7">
    <location>
        <begin position="1"/>
        <end position="23"/>
    </location>
</feature>
<protein>
    <submittedName>
        <fullName evidence="9">Cytochrome C</fullName>
    </submittedName>
</protein>
<evidence type="ECO:0000256" key="6">
    <source>
        <dbReference type="PROSITE-ProRule" id="PRU00433"/>
    </source>
</evidence>
<dbReference type="SUPFAM" id="SSF46626">
    <property type="entry name" value="Cytochrome c"/>
    <property type="match status" value="1"/>
</dbReference>
<feature type="domain" description="Cytochrome c" evidence="8">
    <location>
        <begin position="25"/>
        <end position="106"/>
    </location>
</feature>
<evidence type="ECO:0000313" key="10">
    <source>
        <dbReference type="Proteomes" id="UP000076131"/>
    </source>
</evidence>
<reference evidence="9 10" key="1">
    <citation type="journal article" date="2016" name="MBio">
        <title>Lateral Gene Transfer in a Heavy Metal-Contaminated-Groundwater Microbial Community.</title>
        <authorList>
            <person name="Hemme C.L."/>
            <person name="Green S.J."/>
            <person name="Rishishwar L."/>
            <person name="Prakash O."/>
            <person name="Pettenato A."/>
            <person name="Chakraborty R."/>
            <person name="Deutschbauer A.M."/>
            <person name="Van Nostrand J.D."/>
            <person name="Wu L."/>
            <person name="He Z."/>
            <person name="Jordan I.K."/>
            <person name="Hazen T.C."/>
            <person name="Arkin A.P."/>
            <person name="Kostka J.E."/>
            <person name="Zhou J."/>
        </authorList>
    </citation>
    <scope>NUCLEOTIDE SEQUENCE [LARGE SCALE GENOMIC DNA]</scope>
    <source>
        <strain evidence="9 10">FW104-T7</strain>
    </source>
</reference>
<name>A0A154QEY5_9GAMM</name>
<dbReference type="Pfam" id="PF00034">
    <property type="entry name" value="Cytochrom_C"/>
    <property type="match status" value="1"/>
</dbReference>
<comment type="caution">
    <text evidence="9">The sequence shown here is derived from an EMBL/GenBank/DDBJ whole genome shotgun (WGS) entry which is preliminary data.</text>
</comment>
<keyword evidence="10" id="KW-1185">Reference proteome</keyword>
<dbReference type="GO" id="GO:0009055">
    <property type="term" value="F:electron transfer activity"/>
    <property type="evidence" value="ECO:0007669"/>
    <property type="project" value="InterPro"/>
</dbReference>